<sequence>MEQDLQTPLHASREENDIRGTAKQIEDPSYEIETPRPVIKKHAKKGNKKKAKRNRPTTCAATSISPDRNPPSIEEAASEEPAPQEPPAAEGSAWWPEGSPLAEEPSSVQYLAAVEHAADFDQAADEPAPAKLLDSDTDEPLDVPCFRIQVSAKHLILASSVFKRILTGGWMESTKFLKQGSVEIDTDSWDLDALIIVLRLIHCQSFHKPRKLSLEMLAKVAVIADYYECGEAVDMLARVWISALDETIPATYSRDVILRI</sequence>
<dbReference type="Proteomes" id="UP000248340">
    <property type="component" value="Unassembled WGS sequence"/>
</dbReference>
<accession>A0A319C278</accession>
<dbReference type="SUPFAM" id="SSF54695">
    <property type="entry name" value="POZ domain"/>
    <property type="match status" value="1"/>
</dbReference>
<evidence type="ECO:0000313" key="2">
    <source>
        <dbReference type="EMBL" id="PYH78381.1"/>
    </source>
</evidence>
<dbReference type="AlphaFoldDB" id="A0A319C278"/>
<dbReference type="EMBL" id="KZ821729">
    <property type="protein sequence ID" value="PYH78381.1"/>
    <property type="molecule type" value="Genomic_DNA"/>
</dbReference>
<evidence type="ECO:0000256" key="1">
    <source>
        <dbReference type="SAM" id="MobiDB-lite"/>
    </source>
</evidence>
<reference evidence="2 3" key="1">
    <citation type="submission" date="2016-12" db="EMBL/GenBank/DDBJ databases">
        <title>The genomes of Aspergillus section Nigri reveals drivers in fungal speciation.</title>
        <authorList>
            <consortium name="DOE Joint Genome Institute"/>
            <person name="Vesth T.C."/>
            <person name="Nybo J."/>
            <person name="Theobald S."/>
            <person name="Brandl J."/>
            <person name="Frisvad J.C."/>
            <person name="Nielsen K.F."/>
            <person name="Lyhne E.K."/>
            <person name="Kogle M.E."/>
            <person name="Kuo A."/>
            <person name="Riley R."/>
            <person name="Clum A."/>
            <person name="Nolan M."/>
            <person name="Lipzen A."/>
            <person name="Salamov A."/>
            <person name="Henrissat B."/>
            <person name="Wiebenga A."/>
            <person name="De Vries R.P."/>
            <person name="Grigoriev I.V."/>
            <person name="Mortensen U.H."/>
            <person name="Andersen M.R."/>
            <person name="Baker S.E."/>
        </authorList>
    </citation>
    <scope>NUCLEOTIDE SEQUENCE [LARGE SCALE GENOMIC DNA]</scope>
    <source>
        <strain evidence="2 3">CBS 121591</strain>
    </source>
</reference>
<dbReference type="STRING" id="1448315.A0A319C278"/>
<feature type="compositionally biased region" description="Low complexity" evidence="1">
    <location>
        <begin position="70"/>
        <end position="93"/>
    </location>
</feature>
<evidence type="ECO:0000313" key="3">
    <source>
        <dbReference type="Proteomes" id="UP000248340"/>
    </source>
</evidence>
<evidence type="ECO:0008006" key="4">
    <source>
        <dbReference type="Google" id="ProtNLM"/>
    </source>
</evidence>
<name>A0A319C278_9EURO</name>
<dbReference type="InterPro" id="IPR011333">
    <property type="entry name" value="SKP1/BTB/POZ_sf"/>
</dbReference>
<feature type="compositionally biased region" description="Polar residues" evidence="1">
    <location>
        <begin position="56"/>
        <end position="66"/>
    </location>
</feature>
<organism evidence="2 3">
    <name type="scientific">Aspergillus uvarum CBS 121591</name>
    <dbReference type="NCBI Taxonomy" id="1448315"/>
    <lineage>
        <taxon>Eukaryota</taxon>
        <taxon>Fungi</taxon>
        <taxon>Dikarya</taxon>
        <taxon>Ascomycota</taxon>
        <taxon>Pezizomycotina</taxon>
        <taxon>Eurotiomycetes</taxon>
        <taxon>Eurotiomycetidae</taxon>
        <taxon>Eurotiales</taxon>
        <taxon>Aspergillaceae</taxon>
        <taxon>Aspergillus</taxon>
        <taxon>Aspergillus subgen. Circumdati</taxon>
    </lineage>
</organism>
<feature type="compositionally biased region" description="Basic and acidic residues" evidence="1">
    <location>
        <begin position="11"/>
        <end position="26"/>
    </location>
</feature>
<keyword evidence="3" id="KW-1185">Reference proteome</keyword>
<dbReference type="Gene3D" id="3.30.710.10">
    <property type="entry name" value="Potassium Channel Kv1.1, Chain A"/>
    <property type="match status" value="1"/>
</dbReference>
<protein>
    <recommendedName>
        <fullName evidence="4">BTB domain-containing protein</fullName>
    </recommendedName>
</protein>
<proteinExistence type="predicted"/>
<dbReference type="OrthoDB" id="4502132at2759"/>
<dbReference type="RefSeq" id="XP_025488581.1">
    <property type="nucleotide sequence ID" value="XM_025639477.1"/>
</dbReference>
<feature type="compositionally biased region" description="Basic residues" evidence="1">
    <location>
        <begin position="38"/>
        <end position="55"/>
    </location>
</feature>
<gene>
    <name evidence="2" type="ORF">BO82DRAFT_405234</name>
</gene>
<feature type="region of interest" description="Disordered" evidence="1">
    <location>
        <begin position="1"/>
        <end position="106"/>
    </location>
</feature>
<dbReference type="VEuPathDB" id="FungiDB:BO82DRAFT_405234"/>
<dbReference type="GeneID" id="37142219"/>